<keyword evidence="1" id="KW-0812">Transmembrane</keyword>
<evidence type="ECO:0000313" key="2">
    <source>
        <dbReference type="EMBL" id="QOQ87264.1"/>
    </source>
</evidence>
<protein>
    <submittedName>
        <fullName evidence="2">Uncharacterized protein</fullName>
    </submittedName>
</protein>
<evidence type="ECO:0000313" key="3">
    <source>
        <dbReference type="Proteomes" id="UP000594749"/>
    </source>
</evidence>
<gene>
    <name evidence="2" type="ORF">IMC76_08665</name>
</gene>
<name>A0A7M1LGW1_9BACT</name>
<dbReference type="EMBL" id="CP063078">
    <property type="protein sequence ID" value="QOQ87264.1"/>
    <property type="molecule type" value="Genomic_DNA"/>
</dbReference>
<feature type="transmembrane region" description="Helical" evidence="1">
    <location>
        <begin position="14"/>
        <end position="32"/>
    </location>
</feature>
<accession>A0A7M1LGW1</accession>
<keyword evidence="1" id="KW-0472">Membrane</keyword>
<proteinExistence type="predicted"/>
<sequence length="112" mass="13011">MMRVISFILKYKNALNIVGVILSIVYLVYLMLQISVKDSEIKELKFDLATARFELFRCDKSLELQNEAIKRLEIKGELKEPKSVEKIKKIYVKDKSCQGELNAYKSLFNTSD</sequence>
<evidence type="ECO:0000256" key="1">
    <source>
        <dbReference type="SAM" id="Phobius"/>
    </source>
</evidence>
<reference evidence="2 3" key="1">
    <citation type="submission" date="2020-10" db="EMBL/GenBank/DDBJ databases">
        <title>Campylobacter and Helicobacter PacBio genomes.</title>
        <authorList>
            <person name="Lane C."/>
        </authorList>
    </citation>
    <scope>NUCLEOTIDE SEQUENCE [LARGE SCALE GENOMIC DNA]</scope>
    <source>
        <strain evidence="2 3">2016D-0077</strain>
    </source>
</reference>
<keyword evidence="1" id="KW-1133">Transmembrane helix</keyword>
<dbReference type="AlphaFoldDB" id="A0A7M1LGW1"/>
<keyword evidence="3" id="KW-1185">Reference proteome</keyword>
<dbReference type="RefSeq" id="WP_025803624.1">
    <property type="nucleotide sequence ID" value="NZ_CP063078.1"/>
</dbReference>
<dbReference type="Proteomes" id="UP000594749">
    <property type="component" value="Chromosome"/>
</dbReference>
<organism evidence="2 3">
    <name type="scientific">Campylobacter corcagiensis</name>
    <dbReference type="NCBI Taxonomy" id="1448857"/>
    <lineage>
        <taxon>Bacteria</taxon>
        <taxon>Pseudomonadati</taxon>
        <taxon>Campylobacterota</taxon>
        <taxon>Epsilonproteobacteria</taxon>
        <taxon>Campylobacterales</taxon>
        <taxon>Campylobacteraceae</taxon>
        <taxon>Campylobacter</taxon>
    </lineage>
</organism>